<dbReference type="PANTHER" id="PTHR11134">
    <property type="entry name" value="ADAPTOR COMPLEX SUBUNIT BETA FAMILY MEMBER"/>
    <property type="match status" value="1"/>
</dbReference>
<evidence type="ECO:0000256" key="5">
    <source>
        <dbReference type="ARBA" id="ARBA00023136"/>
    </source>
</evidence>
<feature type="compositionally biased region" description="Low complexity" evidence="6">
    <location>
        <begin position="685"/>
        <end position="699"/>
    </location>
</feature>
<evidence type="ECO:0000259" key="7">
    <source>
        <dbReference type="Pfam" id="PF01602"/>
    </source>
</evidence>
<dbReference type="InterPro" id="IPR011989">
    <property type="entry name" value="ARM-like"/>
</dbReference>
<evidence type="ECO:0000256" key="2">
    <source>
        <dbReference type="ARBA" id="ARBA00006613"/>
    </source>
</evidence>
<comment type="similarity">
    <text evidence="2">Belongs to the adaptor complexes large subunit family.</text>
</comment>
<dbReference type="Pfam" id="PF01602">
    <property type="entry name" value="Adaptin_N"/>
    <property type="match status" value="1"/>
</dbReference>
<feature type="compositionally biased region" description="Basic and acidic residues" evidence="6">
    <location>
        <begin position="782"/>
        <end position="797"/>
    </location>
</feature>
<accession>A0A0C3PTX6</accession>
<feature type="compositionally biased region" description="Acidic residues" evidence="6">
    <location>
        <begin position="768"/>
        <end position="781"/>
    </location>
</feature>
<name>A0A0C3PTX6_PHLG1</name>
<evidence type="ECO:0000256" key="4">
    <source>
        <dbReference type="ARBA" id="ARBA00022927"/>
    </source>
</evidence>
<keyword evidence="3" id="KW-0813">Transport</keyword>
<dbReference type="GO" id="GO:0012505">
    <property type="term" value="C:endomembrane system"/>
    <property type="evidence" value="ECO:0007669"/>
    <property type="project" value="UniProtKB-SubCell"/>
</dbReference>
<dbReference type="AlphaFoldDB" id="A0A0C3PTX6"/>
<dbReference type="Proteomes" id="UP000053257">
    <property type="component" value="Unassembled WGS sequence"/>
</dbReference>
<dbReference type="Gene3D" id="1.25.10.10">
    <property type="entry name" value="Leucine-rich Repeat Variant"/>
    <property type="match status" value="1"/>
</dbReference>
<protein>
    <recommendedName>
        <fullName evidence="7">Clathrin/coatomer adaptor adaptin-like N-terminal domain-containing protein</fullName>
    </recommendedName>
</protein>
<evidence type="ECO:0000313" key="8">
    <source>
        <dbReference type="EMBL" id="KIP11063.1"/>
    </source>
</evidence>
<gene>
    <name evidence="8" type="ORF">PHLGIDRAFT_125175</name>
</gene>
<feature type="region of interest" description="Disordered" evidence="6">
    <location>
        <begin position="665"/>
        <end position="797"/>
    </location>
</feature>
<dbReference type="GO" id="GO:0016192">
    <property type="term" value="P:vesicle-mediated transport"/>
    <property type="evidence" value="ECO:0007669"/>
    <property type="project" value="InterPro"/>
</dbReference>
<dbReference type="GO" id="GO:0030123">
    <property type="term" value="C:AP-3 adaptor complex"/>
    <property type="evidence" value="ECO:0007669"/>
    <property type="project" value="InterPro"/>
</dbReference>
<comment type="subcellular location">
    <subcellularLocation>
        <location evidence="1">Endomembrane system</location>
    </subcellularLocation>
</comment>
<proteinExistence type="inferred from homology"/>
<dbReference type="InterPro" id="IPR016024">
    <property type="entry name" value="ARM-type_fold"/>
</dbReference>
<dbReference type="InterPro" id="IPR026739">
    <property type="entry name" value="AP_beta"/>
</dbReference>
<dbReference type="SUPFAM" id="SSF48371">
    <property type="entry name" value="ARM repeat"/>
    <property type="match status" value="1"/>
</dbReference>
<feature type="compositionally biased region" description="Acidic residues" evidence="6">
    <location>
        <begin position="731"/>
        <end position="757"/>
    </location>
</feature>
<reference evidence="8 9" key="1">
    <citation type="journal article" date="2014" name="PLoS Genet.">
        <title>Analysis of the Phlebiopsis gigantea genome, transcriptome and secretome provides insight into its pioneer colonization strategies of wood.</title>
        <authorList>
            <person name="Hori C."/>
            <person name="Ishida T."/>
            <person name="Igarashi K."/>
            <person name="Samejima M."/>
            <person name="Suzuki H."/>
            <person name="Master E."/>
            <person name="Ferreira P."/>
            <person name="Ruiz-Duenas F.J."/>
            <person name="Held B."/>
            <person name="Canessa P."/>
            <person name="Larrondo L.F."/>
            <person name="Schmoll M."/>
            <person name="Druzhinina I.S."/>
            <person name="Kubicek C.P."/>
            <person name="Gaskell J.A."/>
            <person name="Kersten P."/>
            <person name="St John F."/>
            <person name="Glasner J."/>
            <person name="Sabat G."/>
            <person name="Splinter BonDurant S."/>
            <person name="Syed K."/>
            <person name="Yadav J."/>
            <person name="Mgbeahuruike A.C."/>
            <person name="Kovalchuk A."/>
            <person name="Asiegbu F.O."/>
            <person name="Lackner G."/>
            <person name="Hoffmeister D."/>
            <person name="Rencoret J."/>
            <person name="Gutierrez A."/>
            <person name="Sun H."/>
            <person name="Lindquist E."/>
            <person name="Barry K."/>
            <person name="Riley R."/>
            <person name="Grigoriev I.V."/>
            <person name="Henrissat B."/>
            <person name="Kues U."/>
            <person name="Berka R.M."/>
            <person name="Martinez A.T."/>
            <person name="Covert S.F."/>
            <person name="Blanchette R.A."/>
            <person name="Cullen D."/>
        </authorList>
    </citation>
    <scope>NUCLEOTIDE SEQUENCE [LARGE SCALE GENOMIC DNA]</scope>
    <source>
        <strain evidence="8 9">11061_1 CR5-6</strain>
    </source>
</reference>
<dbReference type="GO" id="GO:0006886">
    <property type="term" value="P:intracellular protein transport"/>
    <property type="evidence" value="ECO:0007669"/>
    <property type="project" value="InterPro"/>
</dbReference>
<dbReference type="EMBL" id="KN840449">
    <property type="protein sequence ID" value="KIP11063.1"/>
    <property type="molecule type" value="Genomic_DNA"/>
</dbReference>
<dbReference type="HOGENOM" id="CLU_006320_3_2_1"/>
<keyword evidence="9" id="KW-1185">Reference proteome</keyword>
<evidence type="ECO:0000256" key="3">
    <source>
        <dbReference type="ARBA" id="ARBA00022448"/>
    </source>
</evidence>
<dbReference type="OrthoDB" id="10254310at2759"/>
<organism evidence="8 9">
    <name type="scientific">Phlebiopsis gigantea (strain 11061_1 CR5-6)</name>
    <name type="common">White-rot fungus</name>
    <name type="synonym">Peniophora gigantea</name>
    <dbReference type="NCBI Taxonomy" id="745531"/>
    <lineage>
        <taxon>Eukaryota</taxon>
        <taxon>Fungi</taxon>
        <taxon>Dikarya</taxon>
        <taxon>Basidiomycota</taxon>
        <taxon>Agaricomycotina</taxon>
        <taxon>Agaricomycetes</taxon>
        <taxon>Polyporales</taxon>
        <taxon>Phanerochaetaceae</taxon>
        <taxon>Phlebiopsis</taxon>
    </lineage>
</organism>
<keyword evidence="5" id="KW-0472">Membrane</keyword>
<keyword evidence="4" id="KW-0653">Protein transport</keyword>
<feature type="domain" description="Clathrin/coatomer adaptor adaptin-like N-terminal" evidence="7">
    <location>
        <begin position="50"/>
        <end position="586"/>
    </location>
</feature>
<sequence length="797" mass="88825">MAGLNLNTIAENATRLGARLQETISEHTRDLTIARGTGASYFDTPEDKVQNIRKQLDSNSDREKLDAMKRLIALISKGRNVSEFFAQVVKNVASHNLEIRKLVYIYLLRYAEHEPDLALLSINTFQKDLSDPNPLIRAMALRVLSGIKVPMIGSIVVLAIKKCVSDISPYVRKAAAMAVHQAYKLDSGLQPELIEIISNLLRDRSPLSIGSVATAFEAVCPTRLDILHKHYRRLCRTLIDVDEWGQADLMSLLLRYVRTMLSRPLVSEQGEEEVDPDVKLLLTSCQPLFQSYNPAVVLAVVKVFYYAGPPSEHTKVIPPMLRLLHTSTEVERTVLPSLLIVSQSLLHLLVPAYTYFLIRSDDIPQVKKDKMRLLSMVLDHDNYQTLLREFTHYAEDSDDELVKESIEAIGYCARLVPESAQQCLGILTSFIQSKHSIVVANAVIVLKLLVQSSLQQEGLSSNYSSTSIISRLAYSFDKISHPQARACILWLVGQYAASDVSQNGAQVGPEGVVPWAPDLLRKVALTFMQEEPIVRLQAVTLGAKLLVLSPSDRTLILLNRYVLSLARYDLNFDVRDRARMIGSLLSGVVSNLLEDDEEREDQGGVILRREQVKLVLLDGKLGPSPDTRIMANDNKSLGSLGAITGKDMIFDSVVPDWLEHGVESSLRDSEDDIPLVPTGVQSLQSPTPRSIASSSRPSPVVLTPTAPSPAGSFARPDKNAWTDLDKFYADANEESGEEESEDEEVDDDDEETEEEAERTESNEKPEESSEEEEESEEEFEEDHANRITRQDDSVHDT</sequence>
<dbReference type="STRING" id="745531.A0A0C3PTX6"/>
<dbReference type="InterPro" id="IPR002553">
    <property type="entry name" value="Clathrin/coatomer_adapt-like_N"/>
</dbReference>
<evidence type="ECO:0000256" key="1">
    <source>
        <dbReference type="ARBA" id="ARBA00004308"/>
    </source>
</evidence>
<feature type="compositionally biased region" description="Basic and acidic residues" evidence="6">
    <location>
        <begin position="758"/>
        <end position="767"/>
    </location>
</feature>
<evidence type="ECO:0000313" key="9">
    <source>
        <dbReference type="Proteomes" id="UP000053257"/>
    </source>
</evidence>
<evidence type="ECO:0000256" key="6">
    <source>
        <dbReference type="SAM" id="MobiDB-lite"/>
    </source>
</evidence>
<feature type="compositionally biased region" description="Basic and acidic residues" evidence="6">
    <location>
        <begin position="715"/>
        <end position="728"/>
    </location>
</feature>